<reference evidence="7" key="1">
    <citation type="submission" date="2025-08" db="UniProtKB">
        <authorList>
            <consortium name="Ensembl"/>
        </authorList>
    </citation>
    <scope>IDENTIFICATION</scope>
</reference>
<dbReference type="InterPro" id="IPR008521">
    <property type="entry name" value="Mg_trans_NIPA"/>
</dbReference>
<sequence>MEGGPDLQLQQLPLATAAVSVLPHEDPYSYKENLIGALLAIFGHLVISIALNLQKYSHIRLAGSRDPRAYFRTKTWWCGLFFLLLGELGVFSSYAFAPLSLIVPLSAVSVIGKRKGLLYLCFCKIAYENAMQYNFLSLLIASAIIGIIFIKEKWKPKDFLRRYVLSFVGCGLAVVGTYLLITFGPNSHEMMTGDNITKHLVSWPFLLYMLVEIILFCLLLYFYKRKNANYIVVILLLVALLGSMTVVTVKAIAGMIVVSIQGSLQLGYPIFYIMLVCMVATAVFQARFLTQASQLYDSSQIASIGYILSTATAITAGATFYLDFTGEDVLHICMFALGCLIAFLGVFLITRNKKKSIPFEPYISMDAMPGMQNVHDKGIAVQPDLKASFSYGALENNDSMAELYTPATLPIVLEEHGSKGVSALPYRVLEHSKKE</sequence>
<feature type="transmembrane region" description="Helical" evidence="6">
    <location>
        <begin position="270"/>
        <end position="289"/>
    </location>
</feature>
<dbReference type="OMA" id="PYVTMDV"/>
<comment type="subcellular location">
    <subcellularLocation>
        <location evidence="1">Membrane</location>
        <topology evidence="1">Multi-pass membrane protein</topology>
    </subcellularLocation>
</comment>
<evidence type="ECO:0000256" key="3">
    <source>
        <dbReference type="ARBA" id="ARBA00022692"/>
    </source>
</evidence>
<evidence type="ECO:0000256" key="1">
    <source>
        <dbReference type="ARBA" id="ARBA00004141"/>
    </source>
</evidence>
<keyword evidence="4 6" id="KW-1133">Transmembrane helix</keyword>
<evidence type="ECO:0000313" key="7">
    <source>
        <dbReference type="Ensembl" id="ENSCPBP00000036077.1"/>
    </source>
</evidence>
<feature type="transmembrane region" description="Helical" evidence="6">
    <location>
        <begin position="34"/>
        <end position="54"/>
    </location>
</feature>
<keyword evidence="8" id="KW-1185">Reference proteome</keyword>
<dbReference type="GO" id="GO:0016020">
    <property type="term" value="C:membrane"/>
    <property type="evidence" value="ECO:0007669"/>
    <property type="project" value="UniProtKB-SubCell"/>
</dbReference>
<gene>
    <name evidence="7" type="primary">NIPAL3</name>
</gene>
<dbReference type="AlphaFoldDB" id="A0A8C3IMD4"/>
<evidence type="ECO:0000256" key="6">
    <source>
        <dbReference type="SAM" id="Phobius"/>
    </source>
</evidence>
<feature type="transmembrane region" description="Helical" evidence="6">
    <location>
        <begin position="201"/>
        <end position="223"/>
    </location>
</feature>
<feature type="transmembrane region" description="Helical" evidence="6">
    <location>
        <begin position="162"/>
        <end position="181"/>
    </location>
</feature>
<dbReference type="Proteomes" id="UP000694380">
    <property type="component" value="Unplaced"/>
</dbReference>
<comment type="similarity">
    <text evidence="2">Belongs to the NIPA family.</text>
</comment>
<dbReference type="PANTHER" id="PTHR12570:SF14">
    <property type="entry name" value="NIPA-LIKE PROTEIN 3"/>
    <property type="match status" value="1"/>
</dbReference>
<evidence type="ECO:0000256" key="2">
    <source>
        <dbReference type="ARBA" id="ARBA00007230"/>
    </source>
</evidence>
<proteinExistence type="inferred from homology"/>
<dbReference type="Pfam" id="PF05653">
    <property type="entry name" value="Mg_trans_NIPA"/>
    <property type="match status" value="2"/>
</dbReference>
<evidence type="ECO:0000256" key="5">
    <source>
        <dbReference type="ARBA" id="ARBA00023136"/>
    </source>
</evidence>
<dbReference type="GO" id="GO:0015095">
    <property type="term" value="F:magnesium ion transmembrane transporter activity"/>
    <property type="evidence" value="ECO:0007669"/>
    <property type="project" value="InterPro"/>
</dbReference>
<keyword evidence="5 6" id="KW-0472">Membrane</keyword>
<feature type="transmembrane region" description="Helical" evidence="6">
    <location>
        <begin position="133"/>
        <end position="150"/>
    </location>
</feature>
<keyword evidence="3 6" id="KW-0812">Transmembrane</keyword>
<accession>A0A8C3IMD4</accession>
<evidence type="ECO:0000313" key="8">
    <source>
        <dbReference type="Proteomes" id="UP000694380"/>
    </source>
</evidence>
<feature type="transmembrane region" description="Helical" evidence="6">
    <location>
        <begin position="301"/>
        <end position="322"/>
    </location>
</feature>
<feature type="transmembrane region" description="Helical" evidence="6">
    <location>
        <begin position="328"/>
        <end position="349"/>
    </location>
</feature>
<name>A0A8C3IMD4_CHRPI</name>
<reference evidence="7" key="2">
    <citation type="submission" date="2025-09" db="UniProtKB">
        <authorList>
            <consortium name="Ensembl"/>
        </authorList>
    </citation>
    <scope>IDENTIFICATION</scope>
</reference>
<dbReference type="PANTHER" id="PTHR12570">
    <property type="match status" value="1"/>
</dbReference>
<organism evidence="7 8">
    <name type="scientific">Chrysemys picta bellii</name>
    <name type="common">Western painted turtle</name>
    <name type="synonym">Emys bellii</name>
    <dbReference type="NCBI Taxonomy" id="8478"/>
    <lineage>
        <taxon>Eukaryota</taxon>
        <taxon>Metazoa</taxon>
        <taxon>Chordata</taxon>
        <taxon>Craniata</taxon>
        <taxon>Vertebrata</taxon>
        <taxon>Euteleostomi</taxon>
        <taxon>Archelosauria</taxon>
        <taxon>Testudinata</taxon>
        <taxon>Testudines</taxon>
        <taxon>Cryptodira</taxon>
        <taxon>Durocryptodira</taxon>
        <taxon>Testudinoidea</taxon>
        <taxon>Emydidae</taxon>
        <taxon>Chrysemys</taxon>
    </lineage>
</organism>
<dbReference type="GeneTree" id="ENSGT00940000158233"/>
<feature type="transmembrane region" description="Helical" evidence="6">
    <location>
        <begin position="75"/>
        <end position="97"/>
    </location>
</feature>
<feature type="transmembrane region" description="Helical" evidence="6">
    <location>
        <begin position="230"/>
        <end position="258"/>
    </location>
</feature>
<evidence type="ECO:0000256" key="4">
    <source>
        <dbReference type="ARBA" id="ARBA00022989"/>
    </source>
</evidence>
<dbReference type="Ensembl" id="ENSCPBT00000042308.1">
    <property type="protein sequence ID" value="ENSCPBP00000036077.1"/>
    <property type="gene ID" value="ENSCPBG00000025090.1"/>
</dbReference>
<protein>
    <submittedName>
        <fullName evidence="7">NIPA like domain containing 3</fullName>
    </submittedName>
</protein>